<feature type="transmembrane region" description="Helical" evidence="1">
    <location>
        <begin position="260"/>
        <end position="277"/>
    </location>
</feature>
<keyword evidence="1" id="KW-0812">Transmembrane</keyword>
<name>A0A7V8JRT8_9BURK</name>
<dbReference type="PANTHER" id="PTHR22911">
    <property type="entry name" value="ACYL-MALONYL CONDENSING ENZYME-RELATED"/>
    <property type="match status" value="1"/>
</dbReference>
<dbReference type="Proteomes" id="UP000461670">
    <property type="component" value="Unassembled WGS sequence"/>
</dbReference>
<feature type="domain" description="EamA" evidence="2">
    <location>
        <begin position="168"/>
        <end position="304"/>
    </location>
</feature>
<keyword evidence="1" id="KW-1133">Transmembrane helix</keyword>
<sequence length="308" mass="32491">MFSFPADSLWIPVVLLAAAAQTVRNTAQRSLSGGLGAWPATLVRFLYGLPFSLACLALLYLLPEHTPVLPAFGWTYAGWIVFGAFFQVAATAALLLAMQTGNFAVSVTFSKTEILQLLLFGAVFLGEVPLPLQLVAAFVATAGVVLLAWRGKGAGASNSQGALGKATGYGLLCGACFALATLGFRGAAINLPDVGPWLSAAWGVVIAQTLQTLGLGAWLAWRDRDALRACVRNWRVSLLAGTMGATASLLWFAAYAMQTVAAVRTLGMVEVVFGYLVSRRLLREQLRAAEQWGIALVVVAVLLMGLSG</sequence>
<feature type="transmembrane region" description="Helical" evidence="1">
    <location>
        <begin position="44"/>
        <end position="62"/>
    </location>
</feature>
<feature type="transmembrane region" description="Helical" evidence="1">
    <location>
        <begin position="200"/>
        <end position="221"/>
    </location>
</feature>
<dbReference type="AlphaFoldDB" id="A0A7V8JRT8"/>
<dbReference type="InterPro" id="IPR037185">
    <property type="entry name" value="EmrE-like"/>
</dbReference>
<evidence type="ECO:0000256" key="1">
    <source>
        <dbReference type="SAM" id="Phobius"/>
    </source>
</evidence>
<gene>
    <name evidence="3" type="ORF">GAK30_00540</name>
</gene>
<keyword evidence="1" id="KW-0472">Membrane</keyword>
<feature type="transmembrane region" description="Helical" evidence="1">
    <location>
        <begin position="289"/>
        <end position="307"/>
    </location>
</feature>
<dbReference type="GO" id="GO:0016020">
    <property type="term" value="C:membrane"/>
    <property type="evidence" value="ECO:0007669"/>
    <property type="project" value="InterPro"/>
</dbReference>
<accession>A0A7V8JRT8</accession>
<comment type="caution">
    <text evidence="3">The sequence shown here is derived from an EMBL/GenBank/DDBJ whole genome shotgun (WGS) entry which is preliminary data.</text>
</comment>
<feature type="transmembrane region" description="Helical" evidence="1">
    <location>
        <begin position="117"/>
        <end position="149"/>
    </location>
</feature>
<dbReference type="Pfam" id="PF00892">
    <property type="entry name" value="EamA"/>
    <property type="match status" value="1"/>
</dbReference>
<organism evidence="3 4">
    <name type="scientific">Paracidovorax wautersii</name>
    <dbReference type="NCBI Taxonomy" id="1177982"/>
    <lineage>
        <taxon>Bacteria</taxon>
        <taxon>Pseudomonadati</taxon>
        <taxon>Pseudomonadota</taxon>
        <taxon>Betaproteobacteria</taxon>
        <taxon>Burkholderiales</taxon>
        <taxon>Comamonadaceae</taxon>
        <taxon>Paracidovorax</taxon>
    </lineage>
</organism>
<evidence type="ECO:0000313" key="4">
    <source>
        <dbReference type="Proteomes" id="UP000461670"/>
    </source>
</evidence>
<evidence type="ECO:0000313" key="3">
    <source>
        <dbReference type="EMBL" id="KAF1023337.1"/>
    </source>
</evidence>
<dbReference type="InterPro" id="IPR000620">
    <property type="entry name" value="EamA_dom"/>
</dbReference>
<evidence type="ECO:0000259" key="2">
    <source>
        <dbReference type="Pfam" id="PF00892"/>
    </source>
</evidence>
<proteinExistence type="predicted"/>
<dbReference type="SUPFAM" id="SSF103481">
    <property type="entry name" value="Multidrug resistance efflux transporter EmrE"/>
    <property type="match status" value="2"/>
</dbReference>
<dbReference type="PANTHER" id="PTHR22911:SF137">
    <property type="entry name" value="SOLUTE CARRIER FAMILY 35 MEMBER G2-RELATED"/>
    <property type="match status" value="1"/>
</dbReference>
<reference evidence="4" key="1">
    <citation type="journal article" date="2020" name="MBio">
        <title>Horizontal gene transfer to a defensive symbiont with a reduced genome amongst a multipartite beetle microbiome.</title>
        <authorList>
            <person name="Waterworth S.C."/>
            <person name="Florez L.V."/>
            <person name="Rees E.R."/>
            <person name="Hertweck C."/>
            <person name="Kaltenpoth M."/>
            <person name="Kwan J.C."/>
        </authorList>
    </citation>
    <scope>NUCLEOTIDE SEQUENCE [LARGE SCALE GENOMIC DNA]</scope>
</reference>
<feature type="transmembrane region" description="Helical" evidence="1">
    <location>
        <begin position="74"/>
        <end position="97"/>
    </location>
</feature>
<feature type="transmembrane region" description="Helical" evidence="1">
    <location>
        <begin position="233"/>
        <end position="254"/>
    </location>
</feature>
<feature type="transmembrane region" description="Helical" evidence="1">
    <location>
        <begin position="169"/>
        <end position="188"/>
    </location>
</feature>
<protein>
    <recommendedName>
        <fullName evidence="2">EamA domain-containing protein</fullName>
    </recommendedName>
</protein>
<dbReference type="EMBL" id="WNDQ01000005">
    <property type="protein sequence ID" value="KAF1023337.1"/>
    <property type="molecule type" value="Genomic_DNA"/>
</dbReference>